<feature type="region of interest" description="Disordered" evidence="1">
    <location>
        <begin position="172"/>
        <end position="211"/>
    </location>
</feature>
<dbReference type="InterPro" id="IPR011333">
    <property type="entry name" value="SKP1/BTB/POZ_sf"/>
</dbReference>
<protein>
    <recommendedName>
        <fullName evidence="4">BTB/POZ domain-containing protein</fullName>
    </recommendedName>
</protein>
<accession>A0A9P5RSJ6</accession>
<organism evidence="2 3">
    <name type="scientific">Linnemannia schmuckeri</name>
    <dbReference type="NCBI Taxonomy" id="64567"/>
    <lineage>
        <taxon>Eukaryota</taxon>
        <taxon>Fungi</taxon>
        <taxon>Fungi incertae sedis</taxon>
        <taxon>Mucoromycota</taxon>
        <taxon>Mortierellomycotina</taxon>
        <taxon>Mortierellomycetes</taxon>
        <taxon>Mortierellales</taxon>
        <taxon>Mortierellaceae</taxon>
        <taxon>Linnemannia</taxon>
    </lineage>
</organism>
<reference evidence="2" key="1">
    <citation type="journal article" date="2020" name="Fungal Divers.">
        <title>Resolving the Mortierellaceae phylogeny through synthesis of multi-gene phylogenetics and phylogenomics.</title>
        <authorList>
            <person name="Vandepol N."/>
            <person name="Liber J."/>
            <person name="Desiro A."/>
            <person name="Na H."/>
            <person name="Kennedy M."/>
            <person name="Barry K."/>
            <person name="Grigoriev I.V."/>
            <person name="Miller A.N."/>
            <person name="O'Donnell K."/>
            <person name="Stajich J.E."/>
            <person name="Bonito G."/>
        </authorList>
    </citation>
    <scope>NUCLEOTIDE SEQUENCE</scope>
    <source>
        <strain evidence="2">NRRL 6426</strain>
    </source>
</reference>
<gene>
    <name evidence="2" type="ORF">BG015_001205</name>
</gene>
<evidence type="ECO:0000313" key="2">
    <source>
        <dbReference type="EMBL" id="KAF9141681.1"/>
    </source>
</evidence>
<keyword evidence="3" id="KW-1185">Reference proteome</keyword>
<sequence length="443" mass="49282">MRLSPKPYSIPPISLSTLATANINISFNPRTTVAPINMGQVDLVEEVTLRIQCDPVSPTPPFNTKSLTIKSGSAAVYDSYHSPQWQVVLTRVGGNGDSLDIQLRSPSHSRLPTNFRSVNVIYHQRHLASVLLNESAYSNWGELKLSLPVEKALNGERYEFDIILSTQHQPTESPKLAPLLSSPSLLSSSSPSSKSLKYKSTMKGKDLPLSSSPLSRLDPTLVMMKMFLRDRQSVDVQFLFETEPAPSGRVPSLWAHRLVLSRYPALNALVRSAESCKVQLSMRPDMFVLNQVDLDSTYVMRECAQSNTDAVMVNGLYLDDTMSSCEHNCKTIFDRGVEDAESFWPVKGVPCRDLHSAAKHFGITDLQEICLEGMVESIDASNVVEMLFEFGGSSAMAREAGLSFMNENLSILFAEGRDPFLGYREREECYVIMVKVMRSLANR</sequence>
<dbReference type="AlphaFoldDB" id="A0A9P5RSJ6"/>
<evidence type="ECO:0000256" key="1">
    <source>
        <dbReference type="SAM" id="MobiDB-lite"/>
    </source>
</evidence>
<comment type="caution">
    <text evidence="2">The sequence shown here is derived from an EMBL/GenBank/DDBJ whole genome shotgun (WGS) entry which is preliminary data.</text>
</comment>
<evidence type="ECO:0000313" key="3">
    <source>
        <dbReference type="Proteomes" id="UP000748756"/>
    </source>
</evidence>
<dbReference type="Gene3D" id="3.30.710.10">
    <property type="entry name" value="Potassium Channel Kv1.1, Chain A"/>
    <property type="match status" value="1"/>
</dbReference>
<dbReference type="OrthoDB" id="2425890at2759"/>
<dbReference type="EMBL" id="JAAAUQ010001210">
    <property type="protein sequence ID" value="KAF9141681.1"/>
    <property type="molecule type" value="Genomic_DNA"/>
</dbReference>
<feature type="compositionally biased region" description="Low complexity" evidence="1">
    <location>
        <begin position="173"/>
        <end position="195"/>
    </location>
</feature>
<dbReference type="Proteomes" id="UP000748756">
    <property type="component" value="Unassembled WGS sequence"/>
</dbReference>
<name>A0A9P5RSJ6_9FUNG</name>
<evidence type="ECO:0008006" key="4">
    <source>
        <dbReference type="Google" id="ProtNLM"/>
    </source>
</evidence>
<proteinExistence type="predicted"/>